<dbReference type="Gene3D" id="1.25.40.10">
    <property type="entry name" value="Tetratricopeptide repeat domain"/>
    <property type="match status" value="1"/>
</dbReference>
<evidence type="ECO:0000313" key="1">
    <source>
        <dbReference type="EMBL" id="GHE37123.1"/>
    </source>
</evidence>
<proteinExistence type="predicted"/>
<sequence length="161" mass="19134">MIKDIRFEYKWNRVAERSFAGETGKMLPAYEALHRSWNGNHMFLYNYAAELNHRGWYQQSLEILDGTLNYWNDYDIQMLFSDNHRGSGDWCSAEKHLKLAANMCPNRFLPLFYLHDVYVKTHRRDKALHIAHEVVNKEVKIPSSTVSFIKAQMQEYIEDQD</sequence>
<dbReference type="SUPFAM" id="SSF48452">
    <property type="entry name" value="TPR-like"/>
    <property type="match status" value="1"/>
</dbReference>
<keyword evidence="2" id="KW-1185">Reference proteome</keyword>
<dbReference type="EMBL" id="BNAF01000007">
    <property type="protein sequence ID" value="GHE37123.1"/>
    <property type="molecule type" value="Genomic_DNA"/>
</dbReference>
<organism evidence="1 2">
    <name type="scientific">Sphingobacterium griseoflavum</name>
    <dbReference type="NCBI Taxonomy" id="1474952"/>
    <lineage>
        <taxon>Bacteria</taxon>
        <taxon>Pseudomonadati</taxon>
        <taxon>Bacteroidota</taxon>
        <taxon>Sphingobacteriia</taxon>
        <taxon>Sphingobacteriales</taxon>
        <taxon>Sphingobacteriaceae</taxon>
        <taxon>Sphingobacterium</taxon>
    </lineage>
</organism>
<comment type="caution">
    <text evidence="1">The sequence shown here is derived from an EMBL/GenBank/DDBJ whole genome shotgun (WGS) entry which is preliminary data.</text>
</comment>
<gene>
    <name evidence="1" type="ORF">GCM10017764_20430</name>
</gene>
<name>A0ABQ3HUW9_9SPHI</name>
<evidence type="ECO:0000313" key="2">
    <source>
        <dbReference type="Proteomes" id="UP000620550"/>
    </source>
</evidence>
<accession>A0ABQ3HUW9</accession>
<dbReference type="InterPro" id="IPR011990">
    <property type="entry name" value="TPR-like_helical_dom_sf"/>
</dbReference>
<reference evidence="2" key="1">
    <citation type="journal article" date="2019" name="Int. J. Syst. Evol. Microbiol.">
        <title>The Global Catalogue of Microorganisms (GCM) 10K type strain sequencing project: providing services to taxonomists for standard genome sequencing and annotation.</title>
        <authorList>
            <consortium name="The Broad Institute Genomics Platform"/>
            <consortium name="The Broad Institute Genome Sequencing Center for Infectious Disease"/>
            <person name="Wu L."/>
            <person name="Ma J."/>
        </authorList>
    </citation>
    <scope>NUCLEOTIDE SEQUENCE [LARGE SCALE GENOMIC DNA]</scope>
    <source>
        <strain evidence="2">CGMCC 1.12966</strain>
    </source>
</reference>
<dbReference type="Proteomes" id="UP000620550">
    <property type="component" value="Unassembled WGS sequence"/>
</dbReference>
<evidence type="ECO:0008006" key="3">
    <source>
        <dbReference type="Google" id="ProtNLM"/>
    </source>
</evidence>
<protein>
    <recommendedName>
        <fullName evidence="3">Tetratricopeptide repeat protein</fullName>
    </recommendedName>
</protein>